<evidence type="ECO:0000313" key="4">
    <source>
        <dbReference type="Proteomes" id="UP001621714"/>
    </source>
</evidence>
<dbReference type="Gene3D" id="3.40.190.10">
    <property type="entry name" value="Periplasmic binding protein-like II"/>
    <property type="match status" value="2"/>
</dbReference>
<dbReference type="Pfam" id="PF12849">
    <property type="entry name" value="PBP_like_2"/>
    <property type="match status" value="1"/>
</dbReference>
<dbReference type="InterPro" id="IPR024370">
    <property type="entry name" value="PBP_domain"/>
</dbReference>
<protein>
    <submittedName>
        <fullName evidence="3">Substrate-binding domain-containing protein</fullName>
    </submittedName>
</protein>
<keyword evidence="4" id="KW-1185">Reference proteome</keyword>
<sequence>MHSQPPSHFRHSRGPLRRIATLLGWLLLSAGVLSAQVALAEERALGGHLRLVGSASLAQPMVLWAEAFHQRYPDLQVQVQAAGSATTPAALIESTAQLGAMSRLMRADEIDAFVQRHGYPPTAWMVAQDELAVFVHQDNPLASLSRLQLDALFSAVGLCGGRSAALRWRDLGVEGPLAAQRVRLYGRNSASGSQSFFKQHALCGGDFRTQVQELPSSAAILRALEQDASGLGYASATQVPAGVREVPLETGRFVRYLYFYLHQVPGQPLPSREAAFLEFVLSDQGQALLLEAGYLPLKAPQLAQLRARLATP</sequence>
<evidence type="ECO:0000256" key="1">
    <source>
        <dbReference type="ARBA" id="ARBA00022729"/>
    </source>
</evidence>
<dbReference type="PANTHER" id="PTHR30570">
    <property type="entry name" value="PERIPLASMIC PHOSPHATE BINDING COMPONENT OF PHOSPHATE ABC TRANSPORTER"/>
    <property type="match status" value="1"/>
</dbReference>
<evidence type="ECO:0000313" key="3">
    <source>
        <dbReference type="EMBL" id="MFK7160134.1"/>
    </source>
</evidence>
<proteinExistence type="predicted"/>
<keyword evidence="1" id="KW-0732">Signal</keyword>
<comment type="caution">
    <text evidence="3">The sequence shown here is derived from an EMBL/GenBank/DDBJ whole genome shotgun (WGS) entry which is preliminary data.</text>
</comment>
<reference evidence="3 4" key="1">
    <citation type="submission" date="2024-02" db="EMBL/GenBank/DDBJ databases">
        <title>Marinospirillum sp. MEB 164 isolated from Lonar lake sediment.</title>
        <authorList>
            <person name="Joshi A."/>
            <person name="Thite S."/>
        </authorList>
    </citation>
    <scope>NUCLEOTIDE SEQUENCE [LARGE SCALE GENOMIC DNA]</scope>
    <source>
        <strain evidence="3 4">MEB164</strain>
    </source>
</reference>
<dbReference type="RefSeq" id="WP_405337319.1">
    <property type="nucleotide sequence ID" value="NZ_JBANFI010000002.1"/>
</dbReference>
<dbReference type="PANTHER" id="PTHR30570:SF6">
    <property type="entry name" value="PHOSPHATE-BINDING PROTEIN PSTS"/>
    <property type="match status" value="1"/>
</dbReference>
<accession>A0ABW8PW60</accession>
<dbReference type="SUPFAM" id="SSF53850">
    <property type="entry name" value="Periplasmic binding protein-like II"/>
    <property type="match status" value="1"/>
</dbReference>
<organism evidence="3 4">
    <name type="scientific">Marinospirillum alkalitolerans</name>
    <dbReference type="NCBI Taxonomy" id="3123374"/>
    <lineage>
        <taxon>Bacteria</taxon>
        <taxon>Pseudomonadati</taxon>
        <taxon>Pseudomonadota</taxon>
        <taxon>Gammaproteobacteria</taxon>
        <taxon>Oceanospirillales</taxon>
        <taxon>Oceanospirillaceae</taxon>
        <taxon>Marinospirillum</taxon>
    </lineage>
</organism>
<name>A0ABW8PW60_9GAMM</name>
<dbReference type="EMBL" id="JBANFI010000002">
    <property type="protein sequence ID" value="MFK7160134.1"/>
    <property type="molecule type" value="Genomic_DNA"/>
</dbReference>
<dbReference type="Proteomes" id="UP001621714">
    <property type="component" value="Unassembled WGS sequence"/>
</dbReference>
<evidence type="ECO:0000259" key="2">
    <source>
        <dbReference type="Pfam" id="PF12849"/>
    </source>
</evidence>
<feature type="domain" description="PBP" evidence="2">
    <location>
        <begin position="42"/>
        <end position="283"/>
    </location>
</feature>
<dbReference type="InterPro" id="IPR050811">
    <property type="entry name" value="Phosphate_ABC_transporter"/>
</dbReference>
<gene>
    <name evidence="3" type="ORF">V6U78_03675</name>
</gene>